<organism evidence="1">
    <name type="scientific">Caldilineaceae bacterium SB0662_bin_9</name>
    <dbReference type="NCBI Taxonomy" id="2605258"/>
    <lineage>
        <taxon>Bacteria</taxon>
        <taxon>Bacillati</taxon>
        <taxon>Chloroflexota</taxon>
        <taxon>Caldilineae</taxon>
        <taxon>Caldilineales</taxon>
        <taxon>Caldilineaceae</taxon>
    </lineage>
</organism>
<keyword evidence="1" id="KW-0223">Dioxygenase</keyword>
<proteinExistence type="predicted"/>
<keyword evidence="1" id="KW-0560">Oxidoreductase</keyword>
<dbReference type="Gene3D" id="2.60.120.620">
    <property type="entry name" value="q2cbj1_9rhob like domain"/>
    <property type="match status" value="1"/>
</dbReference>
<dbReference type="InterPro" id="IPR008775">
    <property type="entry name" value="Phytyl_CoA_dOase-like"/>
</dbReference>
<dbReference type="AlphaFoldDB" id="A0A6B1DWI9"/>
<protein>
    <submittedName>
        <fullName evidence="1">Phytanoyl-CoA dioxygenase family protein</fullName>
    </submittedName>
</protein>
<gene>
    <name evidence="1" type="ORF">F4Y08_11930</name>
</gene>
<dbReference type="SUPFAM" id="SSF51197">
    <property type="entry name" value="Clavaminate synthase-like"/>
    <property type="match status" value="1"/>
</dbReference>
<comment type="caution">
    <text evidence="1">The sequence shown here is derived from an EMBL/GenBank/DDBJ whole genome shotgun (WGS) entry which is preliminary data.</text>
</comment>
<name>A0A6B1DWI9_9CHLR</name>
<evidence type="ECO:0000313" key="1">
    <source>
        <dbReference type="EMBL" id="MYD91022.1"/>
    </source>
</evidence>
<sequence length="261" mass="30152">MHRRIQVATPDPHDLDAQEQCFRDHSCVVIPDLLSPDLVREMNEAMNRDMQANPFMWWTTGSRDYNCNLLLNEPVFEHAIRPPRLLALLERLMDGPFCFEELAVRHRTGEATAVSTDWHRDRNYWDEHPLRLDYPQIIYYLTDVDETTHCFSISPEPAAGPTLAPQEHLERGGILDFHGTAGSGILFNAATLHGVTLRETNKVRRTIQVYFGHPDRPPVSDVTLMPPRLWRDHDDPEIRRFYGKFNRYSRVVLGGLGILET</sequence>
<dbReference type="GO" id="GO:0016706">
    <property type="term" value="F:2-oxoglutarate-dependent dioxygenase activity"/>
    <property type="evidence" value="ECO:0007669"/>
    <property type="project" value="UniProtKB-ARBA"/>
</dbReference>
<dbReference type="Pfam" id="PF05721">
    <property type="entry name" value="PhyH"/>
    <property type="match status" value="1"/>
</dbReference>
<dbReference type="EMBL" id="VXPY01000084">
    <property type="protein sequence ID" value="MYD91022.1"/>
    <property type="molecule type" value="Genomic_DNA"/>
</dbReference>
<accession>A0A6B1DWI9</accession>
<reference evidence="1" key="1">
    <citation type="submission" date="2019-09" db="EMBL/GenBank/DDBJ databases">
        <title>Characterisation of the sponge microbiome using genome-centric metagenomics.</title>
        <authorList>
            <person name="Engelberts J.P."/>
            <person name="Robbins S.J."/>
            <person name="De Goeij J.M."/>
            <person name="Aranda M."/>
            <person name="Bell S.C."/>
            <person name="Webster N.S."/>
        </authorList>
    </citation>
    <scope>NUCLEOTIDE SEQUENCE</scope>
    <source>
        <strain evidence="1">SB0662_bin_9</strain>
    </source>
</reference>